<protein>
    <submittedName>
        <fullName evidence="4">Uncharacterized protein</fullName>
    </submittedName>
</protein>
<sequence length="525" mass="59498">MILPSRQRQIRNRALEEDGAGTENQPLTHSSSHPMTGDDLEDESDLGSPVPPHPLGIKPLGNKYFSSGGDARRNMGMLQALPDEMLMQLLEYMDKQALRRLGYTCKFLFACCTADDIWKSIFLEITNQKRNGVSWSELGKESSFEWRGSWRATVLGLSPERNIRIDCSNVFSDVLHRPFVCSHISLGHYTKSIPKANEIDRFDDLSYDEFAGKWSKKPFVLTKCIQSWPVTKSWSLESLLSQYADVVFRAEAVDWSFATYCQYMRHSRDESPLYLFDRKFAEKMSLKVGKVEGAAYWKPDCFGPDLFELLGAERPAHRWLIIGPERSGSTFHKDPNATSAWNAVIQGAKYWIMFPPSAAVPGVFVSRDSSEVTSPLSIAEWLLEFHAEARKLPECREGICRAGEILHVPSGWWHLVVNLEDGIALTQNFVPESHIGSVLSFLKDKADQVSGFESDVSDPYSLFVGRLREERPELLEEGFRQLAEKKRRWDTVVGDEDGSEEHPQKKSTGFSFGFGFGDEDDEEIP</sequence>
<dbReference type="AlphaFoldDB" id="A0AAD4I1W6"/>
<feature type="compositionally biased region" description="Polar residues" evidence="1">
    <location>
        <begin position="22"/>
        <end position="34"/>
    </location>
</feature>
<dbReference type="Gene3D" id="1.20.1280.50">
    <property type="match status" value="1"/>
</dbReference>
<feature type="domain" description="F-box" evidence="2">
    <location>
        <begin position="75"/>
        <end position="121"/>
    </location>
</feature>
<dbReference type="SMART" id="SM00558">
    <property type="entry name" value="JmjC"/>
    <property type="match status" value="1"/>
</dbReference>
<feature type="region of interest" description="Disordered" evidence="1">
    <location>
        <begin position="1"/>
        <end position="61"/>
    </location>
</feature>
<keyword evidence="5" id="KW-1185">Reference proteome</keyword>
<dbReference type="Pfam" id="PF12937">
    <property type="entry name" value="F-box-like"/>
    <property type="match status" value="1"/>
</dbReference>
<evidence type="ECO:0000259" key="3">
    <source>
        <dbReference type="PROSITE" id="PS51184"/>
    </source>
</evidence>
<proteinExistence type="predicted"/>
<accession>A0AAD4I1W6</accession>
<dbReference type="GO" id="GO:0000987">
    <property type="term" value="F:cis-regulatory region sequence-specific DNA binding"/>
    <property type="evidence" value="ECO:0007669"/>
    <property type="project" value="TreeGrafter"/>
</dbReference>
<dbReference type="InterPro" id="IPR041667">
    <property type="entry name" value="Cupin_8"/>
</dbReference>
<evidence type="ECO:0000313" key="5">
    <source>
        <dbReference type="Proteomes" id="UP001197093"/>
    </source>
</evidence>
<dbReference type="SUPFAM" id="SSF51197">
    <property type="entry name" value="Clavaminate synthase-like"/>
    <property type="match status" value="1"/>
</dbReference>
<evidence type="ECO:0000313" key="4">
    <source>
        <dbReference type="EMBL" id="KAG7292547.1"/>
    </source>
</evidence>
<dbReference type="Gene3D" id="2.60.120.650">
    <property type="entry name" value="Cupin"/>
    <property type="match status" value="1"/>
</dbReference>
<name>A0AAD4I1W6_9PEZI</name>
<reference evidence="4" key="1">
    <citation type="submission" date="2023-02" db="EMBL/GenBank/DDBJ databases">
        <authorList>
            <person name="Palmer J.M."/>
        </authorList>
    </citation>
    <scope>NUCLEOTIDE SEQUENCE</scope>
    <source>
        <strain evidence="4">FW57</strain>
    </source>
</reference>
<feature type="domain" description="JmjC" evidence="3">
    <location>
        <begin position="287"/>
        <end position="446"/>
    </location>
</feature>
<dbReference type="PROSITE" id="PS50181">
    <property type="entry name" value="FBOX"/>
    <property type="match status" value="1"/>
</dbReference>
<dbReference type="SUPFAM" id="SSF81383">
    <property type="entry name" value="F-box domain"/>
    <property type="match status" value="1"/>
</dbReference>
<dbReference type="PROSITE" id="PS51184">
    <property type="entry name" value="JMJC"/>
    <property type="match status" value="1"/>
</dbReference>
<dbReference type="Proteomes" id="UP001197093">
    <property type="component" value="Unassembled WGS sequence"/>
</dbReference>
<dbReference type="Pfam" id="PF13621">
    <property type="entry name" value="Cupin_8"/>
    <property type="match status" value="1"/>
</dbReference>
<comment type="caution">
    <text evidence="4">The sequence shown here is derived from an EMBL/GenBank/DDBJ whole genome shotgun (WGS) entry which is preliminary data.</text>
</comment>
<feature type="region of interest" description="Disordered" evidence="1">
    <location>
        <begin position="490"/>
        <end position="525"/>
    </location>
</feature>
<dbReference type="PANTHER" id="PTHR12480:SF21">
    <property type="entry name" value="JMJC DOMAIN-CONTAINING PROTEIN 8"/>
    <property type="match status" value="1"/>
</dbReference>
<evidence type="ECO:0000259" key="2">
    <source>
        <dbReference type="PROSITE" id="PS50181"/>
    </source>
</evidence>
<dbReference type="GO" id="GO:0005634">
    <property type="term" value="C:nucleus"/>
    <property type="evidence" value="ECO:0007669"/>
    <property type="project" value="TreeGrafter"/>
</dbReference>
<dbReference type="InterPro" id="IPR050910">
    <property type="entry name" value="JMJD6_ArgDemeth/LysHydrox"/>
</dbReference>
<dbReference type="PANTHER" id="PTHR12480">
    <property type="entry name" value="ARGININE DEMETHYLASE AND LYSYL-HYDROXYLASE JMJD"/>
    <property type="match status" value="1"/>
</dbReference>
<dbReference type="InterPro" id="IPR036047">
    <property type="entry name" value="F-box-like_dom_sf"/>
</dbReference>
<organism evidence="4 5">
    <name type="scientific">Staphylotrichum longicolle</name>
    <dbReference type="NCBI Taxonomy" id="669026"/>
    <lineage>
        <taxon>Eukaryota</taxon>
        <taxon>Fungi</taxon>
        <taxon>Dikarya</taxon>
        <taxon>Ascomycota</taxon>
        <taxon>Pezizomycotina</taxon>
        <taxon>Sordariomycetes</taxon>
        <taxon>Sordariomycetidae</taxon>
        <taxon>Sordariales</taxon>
        <taxon>Chaetomiaceae</taxon>
        <taxon>Staphylotrichum</taxon>
    </lineage>
</organism>
<dbReference type="InterPro" id="IPR003347">
    <property type="entry name" value="JmjC_dom"/>
</dbReference>
<dbReference type="InterPro" id="IPR001810">
    <property type="entry name" value="F-box_dom"/>
</dbReference>
<gene>
    <name evidence="4" type="ORF">NEMBOFW57_002582</name>
</gene>
<dbReference type="EMBL" id="JAHCVI010000001">
    <property type="protein sequence ID" value="KAG7292547.1"/>
    <property type="molecule type" value="Genomic_DNA"/>
</dbReference>
<evidence type="ECO:0000256" key="1">
    <source>
        <dbReference type="SAM" id="MobiDB-lite"/>
    </source>
</evidence>